<dbReference type="EMBL" id="BLTE01000002">
    <property type="protein sequence ID" value="GFK92895.1"/>
    <property type="molecule type" value="Genomic_DNA"/>
</dbReference>
<proteinExistence type="predicted"/>
<evidence type="ECO:0008006" key="3">
    <source>
        <dbReference type="Google" id="ProtNLM"/>
    </source>
</evidence>
<reference evidence="1 2" key="2">
    <citation type="submission" date="2020-05" db="EMBL/GenBank/DDBJ databases">
        <title>Draft genome sequence of Desulfovibrio sp. strainFSS-1.</title>
        <authorList>
            <person name="Shimoshige H."/>
            <person name="Kobayashi H."/>
            <person name="Maekawa T."/>
        </authorList>
    </citation>
    <scope>NUCLEOTIDE SEQUENCE [LARGE SCALE GENOMIC DNA]</scope>
    <source>
        <strain evidence="1 2">SIID29052-01</strain>
    </source>
</reference>
<gene>
    <name evidence="1" type="ORF">NNJEOMEG_00723</name>
</gene>
<organism evidence="1 2">
    <name type="scientific">Fundidesulfovibrio magnetotacticus</name>
    <dbReference type="NCBI Taxonomy" id="2730080"/>
    <lineage>
        <taxon>Bacteria</taxon>
        <taxon>Pseudomonadati</taxon>
        <taxon>Thermodesulfobacteriota</taxon>
        <taxon>Desulfovibrionia</taxon>
        <taxon>Desulfovibrionales</taxon>
        <taxon>Desulfovibrionaceae</taxon>
        <taxon>Fundidesulfovibrio</taxon>
    </lineage>
</organism>
<protein>
    <recommendedName>
        <fullName evidence="3">L-2-amino-thiazoline-4-carboxylic acid hydrolase</fullName>
    </recommendedName>
</protein>
<dbReference type="Pfam" id="PF14196">
    <property type="entry name" value="ATC_hydrolase"/>
    <property type="match status" value="1"/>
</dbReference>
<reference evidence="1 2" key="1">
    <citation type="submission" date="2020-04" db="EMBL/GenBank/DDBJ databases">
        <authorList>
            <consortium name="Desulfovibrio sp. FSS-1 genome sequencing consortium"/>
            <person name="Shimoshige H."/>
            <person name="Kobayashi H."/>
            <person name="Maekawa T."/>
        </authorList>
    </citation>
    <scope>NUCLEOTIDE SEQUENCE [LARGE SCALE GENOMIC DNA]</scope>
    <source>
        <strain evidence="1 2">SIID29052-01</strain>
    </source>
</reference>
<accession>A0A6V8LX89</accession>
<dbReference type="InterPro" id="IPR026002">
    <property type="entry name" value="ATC_hydrolase-like"/>
</dbReference>
<dbReference type="Proteomes" id="UP000494245">
    <property type="component" value="Unassembled WGS sequence"/>
</dbReference>
<sequence>MRSRRSFLGLCALLPCMDLAPRAALCGSWETAHRRELLEDFRGVSEGAARWLAATGREDRARAVAEDSRRAFPALLDAVPDIGGPSNRNHVYLVQSAWLAALCRGMEASGLTARDAGHAFYVLAEADLLRQDPAALLAQGAAEFTPQARDALRAWAEWTALRTWPGDWVARYVPGDGEAYDHGYDMLECGVVKYLRAVDAAPAARFYCLNDFPRSRLKGTGLRRESTLAQGGPVCDFRYKRGRPVTRGWNTEVPASA</sequence>
<evidence type="ECO:0000313" key="1">
    <source>
        <dbReference type="EMBL" id="GFK92895.1"/>
    </source>
</evidence>
<dbReference type="AlphaFoldDB" id="A0A6V8LX89"/>
<comment type="caution">
    <text evidence="1">The sequence shown here is derived from an EMBL/GenBank/DDBJ whole genome shotgun (WGS) entry which is preliminary data.</text>
</comment>
<evidence type="ECO:0000313" key="2">
    <source>
        <dbReference type="Proteomes" id="UP000494245"/>
    </source>
</evidence>
<name>A0A6V8LX89_9BACT</name>
<keyword evidence="2" id="KW-1185">Reference proteome</keyword>
<dbReference type="RefSeq" id="WP_173081399.1">
    <property type="nucleotide sequence ID" value="NZ_BLTE01000002.1"/>
</dbReference>